<keyword evidence="3 5" id="KW-1133">Transmembrane helix</keyword>
<evidence type="ECO:0000256" key="2">
    <source>
        <dbReference type="ARBA" id="ARBA00022692"/>
    </source>
</evidence>
<dbReference type="EMBL" id="CP108090">
    <property type="protein sequence ID" value="WUQ11230.1"/>
    <property type="molecule type" value="Genomic_DNA"/>
</dbReference>
<dbReference type="PROSITE" id="PS00216">
    <property type="entry name" value="SUGAR_TRANSPORT_1"/>
    <property type="match status" value="1"/>
</dbReference>
<gene>
    <name evidence="7" type="ORF">OG517_07210</name>
</gene>
<comment type="subcellular location">
    <subcellularLocation>
        <location evidence="1">Cell membrane</location>
        <topology evidence="1">Multi-pass membrane protein</topology>
    </subcellularLocation>
</comment>
<organism evidence="7 8">
    <name type="scientific">Streptomyces virginiae</name>
    <name type="common">Streptomyces cinnamonensis</name>
    <dbReference type="NCBI Taxonomy" id="1961"/>
    <lineage>
        <taxon>Bacteria</taxon>
        <taxon>Bacillati</taxon>
        <taxon>Actinomycetota</taxon>
        <taxon>Actinomycetes</taxon>
        <taxon>Kitasatosporales</taxon>
        <taxon>Streptomycetaceae</taxon>
        <taxon>Streptomyces</taxon>
    </lineage>
</organism>
<evidence type="ECO:0000256" key="4">
    <source>
        <dbReference type="ARBA" id="ARBA00023136"/>
    </source>
</evidence>
<feature type="transmembrane region" description="Helical" evidence="5">
    <location>
        <begin position="393"/>
        <end position="413"/>
    </location>
</feature>
<feature type="transmembrane region" description="Helical" evidence="5">
    <location>
        <begin position="266"/>
        <end position="289"/>
    </location>
</feature>
<evidence type="ECO:0000256" key="5">
    <source>
        <dbReference type="SAM" id="Phobius"/>
    </source>
</evidence>
<keyword evidence="2 5" id="KW-0812">Transmembrane</keyword>
<protein>
    <submittedName>
        <fullName evidence="7">MFS transporter</fullName>
    </submittedName>
</protein>
<feature type="transmembrane region" description="Helical" evidence="5">
    <location>
        <begin position="301"/>
        <end position="318"/>
    </location>
</feature>
<name>A0ABZ1T5U7_STRVG</name>
<dbReference type="InterPro" id="IPR005829">
    <property type="entry name" value="Sugar_transporter_CS"/>
</dbReference>
<dbReference type="Proteomes" id="UP001432039">
    <property type="component" value="Chromosome"/>
</dbReference>
<feature type="transmembrane region" description="Helical" evidence="5">
    <location>
        <begin position="238"/>
        <end position="260"/>
    </location>
</feature>
<dbReference type="PANTHER" id="PTHR23518">
    <property type="entry name" value="C-METHYLTRANSFERASE"/>
    <property type="match status" value="1"/>
</dbReference>
<sequence length="419" mass="42432">MYLSTSRASDIAGNTPAPKGPLRAVPGTVFALGLVSLVTDVSAEMVTAVLPLYLMAGLGMSPLAFGALDGLHQGATAVLRLAGGRIADRTRRHKLVAGTGYALSAACKAALLAVATPWSVAAVLAADRTGKGLRTAPRDALISLSVPPGEQGRAFGVHRALDTAGALLGPLAAFGVLWVAVDGYEAVFTVSCCVAVLGVVLLALFVREAPAPTTAPVRAVRPAPPPVRTLLRLPGLRGLCLTAAVLGLFTVGDAFLYLLLQRRLDLSAAYFPLLPVGTAAVFLLAALPVGRLADRLGRRRVFLGGHVLLLGAALLLLAPVPAGALLVVGVLAALGLFYAATDGVLMAAAGPLLPAGLRTTGLAVLQTAQALARFAGSLLFGSAWTLWGPGAALGLAATGLLLSLVTVAVFGGTRADRPS</sequence>
<accession>A0ABZ1T5U7</accession>
<proteinExistence type="predicted"/>
<feature type="transmembrane region" description="Helical" evidence="5">
    <location>
        <begin position="160"/>
        <end position="180"/>
    </location>
</feature>
<feature type="transmembrane region" description="Helical" evidence="5">
    <location>
        <begin position="370"/>
        <end position="387"/>
    </location>
</feature>
<feature type="domain" description="Major facilitator superfamily (MFS) profile" evidence="6">
    <location>
        <begin position="28"/>
        <end position="414"/>
    </location>
</feature>
<keyword evidence="4 5" id="KW-0472">Membrane</keyword>
<dbReference type="Pfam" id="PF07690">
    <property type="entry name" value="MFS_1"/>
    <property type="match status" value="1"/>
</dbReference>
<evidence type="ECO:0000256" key="1">
    <source>
        <dbReference type="ARBA" id="ARBA00004651"/>
    </source>
</evidence>
<reference evidence="7" key="1">
    <citation type="submission" date="2022-10" db="EMBL/GenBank/DDBJ databases">
        <title>The complete genomes of actinobacterial strains from the NBC collection.</title>
        <authorList>
            <person name="Joergensen T.S."/>
            <person name="Alvarez Arevalo M."/>
            <person name="Sterndorff E.B."/>
            <person name="Faurdal D."/>
            <person name="Vuksanovic O."/>
            <person name="Mourched A.-S."/>
            <person name="Charusanti P."/>
            <person name="Shaw S."/>
            <person name="Blin K."/>
            <person name="Weber T."/>
        </authorList>
    </citation>
    <scope>NUCLEOTIDE SEQUENCE</scope>
    <source>
        <strain evidence="7">NBC_00248</strain>
    </source>
</reference>
<evidence type="ECO:0000313" key="7">
    <source>
        <dbReference type="EMBL" id="WUQ11230.1"/>
    </source>
</evidence>
<feature type="transmembrane region" description="Helical" evidence="5">
    <location>
        <begin position="324"/>
        <end position="349"/>
    </location>
</feature>
<evidence type="ECO:0000313" key="8">
    <source>
        <dbReference type="Proteomes" id="UP001432039"/>
    </source>
</evidence>
<dbReference type="PROSITE" id="PS50850">
    <property type="entry name" value="MFS"/>
    <property type="match status" value="1"/>
</dbReference>
<dbReference type="InterPro" id="IPR036259">
    <property type="entry name" value="MFS_trans_sf"/>
</dbReference>
<dbReference type="RefSeq" id="WP_328960736.1">
    <property type="nucleotide sequence ID" value="NZ_CP108090.1"/>
</dbReference>
<dbReference type="SUPFAM" id="SSF103473">
    <property type="entry name" value="MFS general substrate transporter"/>
    <property type="match status" value="1"/>
</dbReference>
<dbReference type="CDD" id="cd17370">
    <property type="entry name" value="MFS_MJ1317_like"/>
    <property type="match status" value="1"/>
</dbReference>
<dbReference type="InterPro" id="IPR011701">
    <property type="entry name" value="MFS"/>
</dbReference>
<dbReference type="InterPro" id="IPR020846">
    <property type="entry name" value="MFS_dom"/>
</dbReference>
<keyword evidence="8" id="KW-1185">Reference proteome</keyword>
<dbReference type="Gene3D" id="1.20.1250.20">
    <property type="entry name" value="MFS general substrate transporter like domains"/>
    <property type="match status" value="1"/>
</dbReference>
<evidence type="ECO:0000256" key="3">
    <source>
        <dbReference type="ARBA" id="ARBA00022989"/>
    </source>
</evidence>
<feature type="transmembrane region" description="Helical" evidence="5">
    <location>
        <begin position="186"/>
        <end position="206"/>
    </location>
</feature>
<dbReference type="PANTHER" id="PTHR23518:SF2">
    <property type="entry name" value="MAJOR FACILITATOR SUPERFAMILY TRANSPORTER"/>
    <property type="match status" value="1"/>
</dbReference>
<evidence type="ECO:0000259" key="6">
    <source>
        <dbReference type="PROSITE" id="PS50850"/>
    </source>
</evidence>